<feature type="compositionally biased region" description="Basic and acidic residues" evidence="5">
    <location>
        <begin position="18"/>
        <end position="31"/>
    </location>
</feature>
<gene>
    <name evidence="4" type="primary">rplW</name>
    <name evidence="6" type="ORF">COT20_00795</name>
</gene>
<dbReference type="InterPro" id="IPR012677">
    <property type="entry name" value="Nucleotide-bd_a/b_plait_sf"/>
</dbReference>
<dbReference type="GO" id="GO:0019843">
    <property type="term" value="F:rRNA binding"/>
    <property type="evidence" value="ECO:0007669"/>
    <property type="project" value="UniProtKB-UniRule"/>
</dbReference>
<dbReference type="InterPro" id="IPR013025">
    <property type="entry name" value="Ribosomal_uL23-like"/>
</dbReference>
<organism evidence="6 7">
    <name type="scientific">bacterium (Candidatus Gribaldobacteria) CG08_land_8_20_14_0_20_39_15</name>
    <dbReference type="NCBI Taxonomy" id="2014273"/>
    <lineage>
        <taxon>Bacteria</taxon>
        <taxon>Candidatus Gribaldobacteria</taxon>
    </lineage>
</organism>
<dbReference type="GO" id="GO:0003735">
    <property type="term" value="F:structural constituent of ribosome"/>
    <property type="evidence" value="ECO:0007669"/>
    <property type="project" value="InterPro"/>
</dbReference>
<dbReference type="NCBIfam" id="NF004363">
    <property type="entry name" value="PRK05738.2-4"/>
    <property type="match status" value="1"/>
</dbReference>
<dbReference type="Proteomes" id="UP000229784">
    <property type="component" value="Unassembled WGS sequence"/>
</dbReference>
<feature type="region of interest" description="Disordered" evidence="5">
    <location>
        <begin position="13"/>
        <end position="45"/>
    </location>
</feature>
<dbReference type="AlphaFoldDB" id="A0A2M6XUW3"/>
<dbReference type="GO" id="GO:0006412">
    <property type="term" value="P:translation"/>
    <property type="evidence" value="ECO:0007669"/>
    <property type="project" value="UniProtKB-UniRule"/>
</dbReference>
<dbReference type="HAMAP" id="MF_01369_B">
    <property type="entry name" value="Ribosomal_uL23_B"/>
    <property type="match status" value="1"/>
</dbReference>
<accession>A0A2M6XUW3</accession>
<comment type="caution">
    <text evidence="6">The sequence shown here is derived from an EMBL/GenBank/DDBJ whole genome shotgun (WGS) entry which is preliminary data.</text>
</comment>
<protein>
    <recommendedName>
        <fullName evidence="4">Large ribosomal subunit protein uL23</fullName>
    </recommendedName>
</protein>
<evidence type="ECO:0000256" key="1">
    <source>
        <dbReference type="ARBA" id="ARBA00006700"/>
    </source>
</evidence>
<reference evidence="7" key="1">
    <citation type="submission" date="2017-09" db="EMBL/GenBank/DDBJ databases">
        <title>Depth-based differentiation of microbial function through sediment-hosted aquifers and enrichment of novel symbionts in the deep terrestrial subsurface.</title>
        <authorList>
            <person name="Probst A.J."/>
            <person name="Ladd B."/>
            <person name="Jarett J.K."/>
            <person name="Geller-Mcgrath D.E."/>
            <person name="Sieber C.M.K."/>
            <person name="Emerson J.B."/>
            <person name="Anantharaman K."/>
            <person name="Thomas B.C."/>
            <person name="Malmstrom R."/>
            <person name="Stieglmeier M."/>
            <person name="Klingl A."/>
            <person name="Woyke T."/>
            <person name="Ryan C.M."/>
            <person name="Banfield J.F."/>
        </authorList>
    </citation>
    <scope>NUCLEOTIDE SEQUENCE [LARGE SCALE GENOMIC DNA]</scope>
</reference>
<evidence type="ECO:0000313" key="6">
    <source>
        <dbReference type="EMBL" id="PIU16198.1"/>
    </source>
</evidence>
<comment type="subunit">
    <text evidence="4">Part of the 50S ribosomal subunit. Contacts protein L29, and trigger factor when it is bound to the ribosome.</text>
</comment>
<comment type="similarity">
    <text evidence="1 4">Belongs to the universal ribosomal protein uL23 family.</text>
</comment>
<dbReference type="InterPro" id="IPR012678">
    <property type="entry name" value="Ribosomal_uL23/eL15/eS24_sf"/>
</dbReference>
<keyword evidence="4" id="KW-0699">rRNA-binding</keyword>
<sequence>MLLDRLKRKIQRLSSSKKSLDRNNERNKQAVKEQQAQRIREKQKEIHKVSPAVAPKLSDDKRKVVVAPLVLRVPQITEKAVALQDQNQYVFKVAKGSSKSEVKKAIKEVYGVDVLKVRIINVPAKKKRLGRTSGWQSGYKKAMVAIKKGQIIEILPR</sequence>
<keyword evidence="2 4" id="KW-0689">Ribosomal protein</keyword>
<keyword evidence="3 4" id="KW-0687">Ribonucleoprotein</keyword>
<dbReference type="GO" id="GO:0005840">
    <property type="term" value="C:ribosome"/>
    <property type="evidence" value="ECO:0007669"/>
    <property type="project" value="UniProtKB-KW"/>
</dbReference>
<dbReference type="Gene3D" id="3.30.70.330">
    <property type="match status" value="1"/>
</dbReference>
<evidence type="ECO:0000256" key="3">
    <source>
        <dbReference type="ARBA" id="ARBA00023274"/>
    </source>
</evidence>
<evidence type="ECO:0000313" key="7">
    <source>
        <dbReference type="Proteomes" id="UP000229784"/>
    </source>
</evidence>
<proteinExistence type="inferred from homology"/>
<evidence type="ECO:0000256" key="2">
    <source>
        <dbReference type="ARBA" id="ARBA00022980"/>
    </source>
</evidence>
<dbReference type="PANTHER" id="PTHR11620">
    <property type="entry name" value="60S RIBOSOMAL PROTEIN L23A"/>
    <property type="match status" value="1"/>
</dbReference>
<keyword evidence="4" id="KW-0694">RNA-binding</keyword>
<name>A0A2M6XUW3_9BACT</name>
<dbReference type="Pfam" id="PF00276">
    <property type="entry name" value="Ribosomal_L23"/>
    <property type="match status" value="1"/>
</dbReference>
<dbReference type="GO" id="GO:1990904">
    <property type="term" value="C:ribonucleoprotein complex"/>
    <property type="evidence" value="ECO:0007669"/>
    <property type="project" value="UniProtKB-KW"/>
</dbReference>
<comment type="function">
    <text evidence="4">One of the early assembly proteins it binds 23S rRNA. One of the proteins that surrounds the polypeptide exit tunnel on the outside of the ribosome. Forms the main docking site for trigger factor binding to the ribosome.</text>
</comment>
<dbReference type="SUPFAM" id="SSF54189">
    <property type="entry name" value="Ribosomal proteins S24e, L23 and L15e"/>
    <property type="match status" value="1"/>
</dbReference>
<evidence type="ECO:0000256" key="4">
    <source>
        <dbReference type="HAMAP-Rule" id="MF_01369"/>
    </source>
</evidence>
<evidence type="ECO:0000256" key="5">
    <source>
        <dbReference type="SAM" id="MobiDB-lite"/>
    </source>
</evidence>
<dbReference type="EMBL" id="PEXQ01000020">
    <property type="protein sequence ID" value="PIU16198.1"/>
    <property type="molecule type" value="Genomic_DNA"/>
</dbReference>